<gene>
    <name evidence="2" type="ORF">BHYA_0009g00400</name>
</gene>
<keyword evidence="3" id="KW-1185">Reference proteome</keyword>
<protein>
    <submittedName>
        <fullName evidence="2">Uncharacterized protein</fullName>
    </submittedName>
</protein>
<reference evidence="2 3" key="1">
    <citation type="submission" date="2017-12" db="EMBL/GenBank/DDBJ databases">
        <title>Comparative genomics of Botrytis spp.</title>
        <authorList>
            <person name="Valero-Jimenez C.A."/>
            <person name="Tapia P."/>
            <person name="Veloso J."/>
            <person name="Silva-Moreno E."/>
            <person name="Staats M."/>
            <person name="Valdes J.H."/>
            <person name="Van Kan J.A.L."/>
        </authorList>
    </citation>
    <scope>NUCLEOTIDE SEQUENCE [LARGE SCALE GENOMIC DNA]</scope>
    <source>
        <strain evidence="2 3">Bh0001</strain>
    </source>
</reference>
<evidence type="ECO:0000256" key="1">
    <source>
        <dbReference type="SAM" id="MobiDB-lite"/>
    </source>
</evidence>
<dbReference type="EMBL" id="PQXK01000009">
    <property type="protein sequence ID" value="TGO42361.1"/>
    <property type="molecule type" value="Genomic_DNA"/>
</dbReference>
<accession>A0A4Z1H3H3</accession>
<dbReference type="Proteomes" id="UP000297814">
    <property type="component" value="Unassembled WGS sequence"/>
</dbReference>
<proteinExistence type="predicted"/>
<comment type="caution">
    <text evidence="2">The sequence shown here is derived from an EMBL/GenBank/DDBJ whole genome shotgun (WGS) entry which is preliminary data.</text>
</comment>
<sequence>MVKPDEISIHTNTALPLSLSLWDQILPLKSHYSPPPPPPPPPPSLKQDLVPTLQTFRGSSDPDVVFHVESPFHIRNPTFVESHFPNEILCPMSTRRGPQFLKLSDMLFLPNNSQCNGIPEEV</sequence>
<organism evidence="2 3">
    <name type="scientific">Botrytis hyacinthi</name>
    <dbReference type="NCBI Taxonomy" id="278943"/>
    <lineage>
        <taxon>Eukaryota</taxon>
        <taxon>Fungi</taxon>
        <taxon>Dikarya</taxon>
        <taxon>Ascomycota</taxon>
        <taxon>Pezizomycotina</taxon>
        <taxon>Leotiomycetes</taxon>
        <taxon>Helotiales</taxon>
        <taxon>Sclerotiniaceae</taxon>
        <taxon>Botrytis</taxon>
    </lineage>
</organism>
<evidence type="ECO:0000313" key="3">
    <source>
        <dbReference type="Proteomes" id="UP000297814"/>
    </source>
</evidence>
<name>A0A4Z1H3H3_9HELO</name>
<feature type="compositionally biased region" description="Pro residues" evidence="1">
    <location>
        <begin position="33"/>
        <end position="44"/>
    </location>
</feature>
<dbReference type="AlphaFoldDB" id="A0A4Z1H3H3"/>
<feature type="region of interest" description="Disordered" evidence="1">
    <location>
        <begin position="30"/>
        <end position="49"/>
    </location>
</feature>
<evidence type="ECO:0000313" key="2">
    <source>
        <dbReference type="EMBL" id="TGO42361.1"/>
    </source>
</evidence>